<organism evidence="4 5">
    <name type="scientific">Nepenthes gracilis</name>
    <name type="common">Slender pitcher plant</name>
    <dbReference type="NCBI Taxonomy" id="150966"/>
    <lineage>
        <taxon>Eukaryota</taxon>
        <taxon>Viridiplantae</taxon>
        <taxon>Streptophyta</taxon>
        <taxon>Embryophyta</taxon>
        <taxon>Tracheophyta</taxon>
        <taxon>Spermatophyta</taxon>
        <taxon>Magnoliopsida</taxon>
        <taxon>eudicotyledons</taxon>
        <taxon>Gunneridae</taxon>
        <taxon>Pentapetalae</taxon>
        <taxon>Caryophyllales</taxon>
        <taxon>Nepenthaceae</taxon>
        <taxon>Nepenthes</taxon>
    </lineage>
</organism>
<dbReference type="PANTHER" id="PTHR47068:SF1">
    <property type="entry name" value="OS02G0659100 PROTEIN"/>
    <property type="match status" value="1"/>
</dbReference>
<proteinExistence type="predicted"/>
<feature type="region of interest" description="Disordered" evidence="2">
    <location>
        <begin position="344"/>
        <end position="398"/>
    </location>
</feature>
<keyword evidence="1" id="KW-0479">Metal-binding</keyword>
<evidence type="ECO:0000259" key="3">
    <source>
        <dbReference type="PROSITE" id="PS50157"/>
    </source>
</evidence>
<reference evidence="4" key="1">
    <citation type="submission" date="2023-05" db="EMBL/GenBank/DDBJ databases">
        <title>Nepenthes gracilis genome sequencing.</title>
        <authorList>
            <person name="Fukushima K."/>
        </authorList>
    </citation>
    <scope>NUCLEOTIDE SEQUENCE</scope>
    <source>
        <strain evidence="4">SING2019-196</strain>
    </source>
</reference>
<name>A0AAD3XZ40_NEPGR</name>
<evidence type="ECO:0000313" key="4">
    <source>
        <dbReference type="EMBL" id="GMH21659.1"/>
    </source>
</evidence>
<evidence type="ECO:0000313" key="5">
    <source>
        <dbReference type="Proteomes" id="UP001279734"/>
    </source>
</evidence>
<sequence>MQKVKEKYVLPNENHGFLCGRALGGHMRAHGMCDDGGNTDADEDQASYWDGKIGGGSNKCMYTLRANPSKLKNCRACENCGKEYSSWKSFLEHGKCSSEDAESLVSPPRPEGEDGMAGRNSSYGGGDNGGGNSVGWIKRKRSIRVEVGNFISKSPPEEEEDLANCLMMLSKAAADPLVVISCQLEESCTAAGTREERRNPINFVGTITTRAPPLDEGKGGVAKGMFECKACKKEMIRAVEFDNNLIMVSRKKPKVHECSICHRIFSSGQALGGHKRCHWMTSNAPAAGTSTPARFQQLNYHIKQAPHQLDLNLPAPNDDIVGLQRDPTNQLTLQVSKEFYQQSWGGGVEAESKEEHRSCLHNQQEEDDIDDSNVNQKKRRNCHRETVEDDGDDEADSKVKVSKLSELKDINMHGSFSPWLQVGIGSSNNGVVADL</sequence>
<dbReference type="PROSITE" id="PS00028">
    <property type="entry name" value="ZINC_FINGER_C2H2_1"/>
    <property type="match status" value="1"/>
</dbReference>
<keyword evidence="1" id="KW-0862">Zinc</keyword>
<gene>
    <name evidence="4" type="ORF">Nepgr_023501</name>
</gene>
<feature type="compositionally biased region" description="Gly residues" evidence="2">
    <location>
        <begin position="123"/>
        <end position="133"/>
    </location>
</feature>
<dbReference type="PROSITE" id="PS50157">
    <property type="entry name" value="ZINC_FINGER_C2H2_2"/>
    <property type="match status" value="1"/>
</dbReference>
<dbReference type="PANTHER" id="PTHR47068">
    <property type="entry name" value="OS02G0659100 PROTEIN"/>
    <property type="match status" value="1"/>
</dbReference>
<dbReference type="EMBL" id="BSYO01000023">
    <property type="protein sequence ID" value="GMH21659.1"/>
    <property type="molecule type" value="Genomic_DNA"/>
</dbReference>
<dbReference type="InterPro" id="IPR013087">
    <property type="entry name" value="Znf_C2H2_type"/>
</dbReference>
<dbReference type="Proteomes" id="UP001279734">
    <property type="component" value="Unassembled WGS sequence"/>
</dbReference>
<feature type="domain" description="C2H2-type" evidence="3">
    <location>
        <begin position="256"/>
        <end position="278"/>
    </location>
</feature>
<keyword evidence="5" id="KW-1185">Reference proteome</keyword>
<evidence type="ECO:0000256" key="2">
    <source>
        <dbReference type="SAM" id="MobiDB-lite"/>
    </source>
</evidence>
<accession>A0AAD3XZ40</accession>
<protein>
    <recommendedName>
        <fullName evidence="3">C2H2-type domain-containing protein</fullName>
    </recommendedName>
</protein>
<keyword evidence="1" id="KW-0863">Zinc-finger</keyword>
<feature type="region of interest" description="Disordered" evidence="2">
    <location>
        <begin position="99"/>
        <end position="133"/>
    </location>
</feature>
<dbReference type="Pfam" id="PF13912">
    <property type="entry name" value="zf-C2H2_6"/>
    <property type="match status" value="1"/>
</dbReference>
<dbReference type="GO" id="GO:0008270">
    <property type="term" value="F:zinc ion binding"/>
    <property type="evidence" value="ECO:0007669"/>
    <property type="project" value="UniProtKB-KW"/>
</dbReference>
<dbReference type="AlphaFoldDB" id="A0AAD3XZ40"/>
<dbReference type="InterPro" id="IPR036236">
    <property type="entry name" value="Znf_C2H2_sf"/>
</dbReference>
<dbReference type="SUPFAM" id="SSF57667">
    <property type="entry name" value="beta-beta-alpha zinc fingers"/>
    <property type="match status" value="1"/>
</dbReference>
<evidence type="ECO:0000256" key="1">
    <source>
        <dbReference type="PROSITE-ProRule" id="PRU00042"/>
    </source>
</evidence>
<comment type="caution">
    <text evidence="4">The sequence shown here is derived from an EMBL/GenBank/DDBJ whole genome shotgun (WGS) entry which is preliminary data.</text>
</comment>